<feature type="compositionally biased region" description="Low complexity" evidence="3">
    <location>
        <begin position="221"/>
        <end position="232"/>
    </location>
</feature>
<dbReference type="GO" id="GO:0008270">
    <property type="term" value="F:zinc ion binding"/>
    <property type="evidence" value="ECO:0007669"/>
    <property type="project" value="InterPro"/>
</dbReference>
<feature type="compositionally biased region" description="Gly residues" evidence="3">
    <location>
        <begin position="564"/>
        <end position="574"/>
    </location>
</feature>
<dbReference type="InterPro" id="IPR036864">
    <property type="entry name" value="Zn2-C6_fun-type_DNA-bd_sf"/>
</dbReference>
<organism evidence="5 6">
    <name type="scientific">Lichtheimia corymbifera JMRC:FSU:9682</name>
    <dbReference type="NCBI Taxonomy" id="1263082"/>
    <lineage>
        <taxon>Eukaryota</taxon>
        <taxon>Fungi</taxon>
        <taxon>Fungi incertae sedis</taxon>
        <taxon>Mucoromycota</taxon>
        <taxon>Mucoromycotina</taxon>
        <taxon>Mucoromycetes</taxon>
        <taxon>Mucorales</taxon>
        <taxon>Lichtheimiaceae</taxon>
        <taxon>Lichtheimia</taxon>
    </lineage>
</organism>
<dbReference type="PROSITE" id="PS50048">
    <property type="entry name" value="ZN2_CY6_FUNGAL_2"/>
    <property type="match status" value="1"/>
</dbReference>
<feature type="region of interest" description="Disordered" evidence="3">
    <location>
        <begin position="666"/>
        <end position="686"/>
    </location>
</feature>
<dbReference type="SMART" id="SM00066">
    <property type="entry name" value="GAL4"/>
    <property type="match status" value="1"/>
</dbReference>
<feature type="region of interest" description="Disordered" evidence="3">
    <location>
        <begin position="190"/>
        <end position="232"/>
    </location>
</feature>
<keyword evidence="6" id="KW-1185">Reference proteome</keyword>
<accession>A0A068RI34</accession>
<feature type="compositionally biased region" description="Low complexity" evidence="3">
    <location>
        <begin position="40"/>
        <end position="61"/>
    </location>
</feature>
<dbReference type="PANTHER" id="PTHR47659:SF1">
    <property type="entry name" value="TRANSCRIPTION ACTIVATOR OF GLUCONEOGENESIS ERT1"/>
    <property type="match status" value="1"/>
</dbReference>
<dbReference type="Gene3D" id="4.10.240.10">
    <property type="entry name" value="Zn(2)-C6 fungal-type DNA-binding domain"/>
    <property type="match status" value="1"/>
</dbReference>
<evidence type="ECO:0000256" key="1">
    <source>
        <dbReference type="ARBA" id="ARBA00022723"/>
    </source>
</evidence>
<dbReference type="OrthoDB" id="1555531at2759"/>
<gene>
    <name evidence="5" type="ORF">LCOR_01579.1</name>
</gene>
<feature type="compositionally biased region" description="Pro residues" evidence="3">
    <location>
        <begin position="211"/>
        <end position="220"/>
    </location>
</feature>
<feature type="compositionally biased region" description="Low complexity" evidence="3">
    <location>
        <begin position="419"/>
        <end position="436"/>
    </location>
</feature>
<evidence type="ECO:0000256" key="3">
    <source>
        <dbReference type="SAM" id="MobiDB-lite"/>
    </source>
</evidence>
<evidence type="ECO:0000313" key="6">
    <source>
        <dbReference type="Proteomes" id="UP000027586"/>
    </source>
</evidence>
<dbReference type="STRING" id="1263082.A0A068RI34"/>
<dbReference type="VEuPathDB" id="FungiDB:LCOR_01579.1"/>
<proteinExistence type="predicted"/>
<dbReference type="Proteomes" id="UP000027586">
    <property type="component" value="Unassembled WGS sequence"/>
</dbReference>
<reference evidence="5" key="1">
    <citation type="submission" date="2013-08" db="EMBL/GenBank/DDBJ databases">
        <title>Gene expansion shapes genome architecture in the human pathogen Lichtheimia corymbifera: an evolutionary genomics analysis in the ancient terrestrial Mucorales (Mucoromycotina).</title>
        <authorList>
            <person name="Schwartze V.U."/>
            <person name="Winter S."/>
            <person name="Shelest E."/>
            <person name="Marcet-Houben M."/>
            <person name="Horn F."/>
            <person name="Wehner S."/>
            <person name="Hoffmann K."/>
            <person name="Riege K."/>
            <person name="Sammeth M."/>
            <person name="Nowrousian M."/>
            <person name="Valiante V."/>
            <person name="Linde J."/>
            <person name="Jacobsen I.D."/>
            <person name="Marz M."/>
            <person name="Brakhage A.A."/>
            <person name="Gabaldon T."/>
            <person name="Bocker S."/>
            <person name="Voigt K."/>
        </authorList>
    </citation>
    <scope>NUCLEOTIDE SEQUENCE [LARGE SCALE GENOMIC DNA]</scope>
    <source>
        <strain evidence="5">FSU 9682</strain>
    </source>
</reference>
<feature type="region of interest" description="Disordered" evidence="3">
    <location>
        <begin position="419"/>
        <end position="487"/>
    </location>
</feature>
<dbReference type="AlphaFoldDB" id="A0A068RI34"/>
<keyword evidence="2" id="KW-0539">Nucleus</keyword>
<dbReference type="PROSITE" id="PS00463">
    <property type="entry name" value="ZN2_CY6_FUNGAL_1"/>
    <property type="match status" value="1"/>
</dbReference>
<dbReference type="EMBL" id="CBTN010000004">
    <property type="protein sequence ID" value="CDH49848.1"/>
    <property type="molecule type" value="Genomic_DNA"/>
</dbReference>
<comment type="caution">
    <text evidence="5">The sequence shown here is derived from an EMBL/GenBank/DDBJ whole genome shotgun (WGS) entry which is preliminary data.</text>
</comment>
<dbReference type="InterPro" id="IPR001138">
    <property type="entry name" value="Zn2Cys6_DnaBD"/>
</dbReference>
<dbReference type="GO" id="GO:0000981">
    <property type="term" value="F:DNA-binding transcription factor activity, RNA polymerase II-specific"/>
    <property type="evidence" value="ECO:0007669"/>
    <property type="project" value="InterPro"/>
</dbReference>
<feature type="region of interest" description="Disordered" evidence="3">
    <location>
        <begin position="1"/>
        <end position="70"/>
    </location>
</feature>
<feature type="domain" description="Zn(2)-C6 fungal-type" evidence="4">
    <location>
        <begin position="86"/>
        <end position="115"/>
    </location>
</feature>
<protein>
    <recommendedName>
        <fullName evidence="4">Zn(2)-C6 fungal-type domain-containing protein</fullName>
    </recommendedName>
</protein>
<keyword evidence="1" id="KW-0479">Metal-binding</keyword>
<evidence type="ECO:0000259" key="4">
    <source>
        <dbReference type="PROSITE" id="PS50048"/>
    </source>
</evidence>
<feature type="compositionally biased region" description="Low complexity" evidence="3">
    <location>
        <begin position="1"/>
        <end position="28"/>
    </location>
</feature>
<dbReference type="CDD" id="cd00067">
    <property type="entry name" value="GAL4"/>
    <property type="match status" value="1"/>
</dbReference>
<feature type="compositionally biased region" description="Gly residues" evidence="3">
    <location>
        <begin position="598"/>
        <end position="611"/>
    </location>
</feature>
<feature type="compositionally biased region" description="Polar residues" evidence="3">
    <location>
        <begin position="475"/>
        <end position="487"/>
    </location>
</feature>
<evidence type="ECO:0000313" key="5">
    <source>
        <dbReference type="EMBL" id="CDH49848.1"/>
    </source>
</evidence>
<evidence type="ECO:0000256" key="2">
    <source>
        <dbReference type="ARBA" id="ARBA00023242"/>
    </source>
</evidence>
<dbReference type="PANTHER" id="PTHR47659">
    <property type="entry name" value="ZN(II)2CYS6 TRANSCRIPTION FACTOR (EUROFUNG)-RELATED"/>
    <property type="match status" value="1"/>
</dbReference>
<feature type="compositionally biased region" description="Polar residues" evidence="3">
    <location>
        <begin position="448"/>
        <end position="462"/>
    </location>
</feature>
<sequence length="686" mass="74418">MQAPSQQLLPPSSSATQRQLPHNLPSPDSDLDSASMVILPSSPSSALVNSPSTTTTTTTTTNDADSQPTPMVVPAKRGYKSHVPSACVNCKKAHLACDVSRPCKRCVSSGKASTCQDVQHKKRGRPKLNDTKRLNIMYGGSMIIQTPASIMQKNTPSTSFSFVHEPVESFRSQQQQEITWNKDDLIATPRKDQHHESSSIASTPVAQQPQPQQPSPPQPQQPSSSFSSPALSFVTTSSSPAIQSSSSSSSPTTITMFLSMEMCCARASEETKESWGYDPNDLMHRSLYGLISSHDTDRLARLHRLLLDNIMDITRQYGREFRPDARPPPSERTTSPLFHQIEPEKLMVPARGSEMFMDTIHVKKESGDYELYQMQVSLGAGLGADLTKPSTLNKLYIVAELRKHEYRVRGPYQLDQVVVNNNNNNNDNRQQINNNKNNRRPLSKFQPLPSNSSNHINNNVGHSSYHHRPLMPRTLASQPPRSGSLQVRQGLLPGHFTTNSQLNTVTLSAKKLDIMPKVNVAPVTADKRHQPMDNKVADRLFPSLSGSYFRQIASHADNTMRRQSGGGGGGGGNGTSSTTPIHVSPGLSYRLPPNTAAAGGGGNGGAGGTGGSNTIAPRRVIPSVTHPTTQYFLQTSSSTLNAAASAAQRTMKQTSIPELESSTAAAAVGKTDSNRKTEMSVRSLLC</sequence>
<feature type="region of interest" description="Disordered" evidence="3">
    <location>
        <begin position="559"/>
        <end position="617"/>
    </location>
</feature>
<name>A0A068RI34_9FUNG</name>
<dbReference type="InterPro" id="IPR050335">
    <property type="entry name" value="ERT1_acuK_gluconeogen_tf"/>
</dbReference>